<name>A0ABT4LJE3_9PROT</name>
<dbReference type="InterPro" id="IPR011990">
    <property type="entry name" value="TPR-like_helical_dom_sf"/>
</dbReference>
<dbReference type="SUPFAM" id="SSF48452">
    <property type="entry name" value="TPR-like"/>
    <property type="match status" value="1"/>
</dbReference>
<comment type="caution">
    <text evidence="3">The sequence shown here is derived from an EMBL/GenBank/DDBJ whole genome shotgun (WGS) entry which is preliminary data.</text>
</comment>
<gene>
    <name evidence="3" type="ORF">O4H49_10585</name>
</gene>
<dbReference type="Pfam" id="PF13369">
    <property type="entry name" value="Transglut_core2"/>
    <property type="match status" value="1"/>
</dbReference>
<dbReference type="Pfam" id="PF13371">
    <property type="entry name" value="TPR_9"/>
    <property type="match status" value="1"/>
</dbReference>
<evidence type="ECO:0000256" key="1">
    <source>
        <dbReference type="ARBA" id="ARBA00007100"/>
    </source>
</evidence>
<evidence type="ECO:0000313" key="3">
    <source>
        <dbReference type="EMBL" id="MCZ4281225.1"/>
    </source>
</evidence>
<comment type="similarity">
    <text evidence="1">Belongs to the UPF0162 family.</text>
</comment>
<proteinExistence type="inferred from homology"/>
<keyword evidence="4" id="KW-1185">Reference proteome</keyword>
<evidence type="ECO:0000313" key="4">
    <source>
        <dbReference type="Proteomes" id="UP001069802"/>
    </source>
</evidence>
<reference evidence="3" key="1">
    <citation type="submission" date="2022-12" db="EMBL/GenBank/DDBJ databases">
        <title>Bacterial isolates from different developmental stages of Nematostella vectensis.</title>
        <authorList>
            <person name="Fraune S."/>
        </authorList>
    </citation>
    <scope>NUCLEOTIDE SEQUENCE</scope>
    <source>
        <strain evidence="3">G21630-S1</strain>
    </source>
</reference>
<dbReference type="Gene3D" id="1.25.40.10">
    <property type="entry name" value="Tetratricopeptide repeat domain"/>
    <property type="match status" value="1"/>
</dbReference>
<accession>A0ABT4LJE3</accession>
<protein>
    <submittedName>
        <fullName evidence="3">Transglutaminase-like domain-containing protein</fullName>
    </submittedName>
</protein>
<feature type="domain" description="Protein SirB1 N-terminal" evidence="2">
    <location>
        <begin position="49"/>
        <end position="205"/>
    </location>
</feature>
<dbReference type="PANTHER" id="PTHR31350:SF21">
    <property type="entry name" value="F-BOX ONLY PROTEIN 21"/>
    <property type="match status" value="1"/>
</dbReference>
<dbReference type="Proteomes" id="UP001069802">
    <property type="component" value="Unassembled WGS sequence"/>
</dbReference>
<organism evidence="3 4">
    <name type="scientific">Kiloniella laminariae</name>
    <dbReference type="NCBI Taxonomy" id="454162"/>
    <lineage>
        <taxon>Bacteria</taxon>
        <taxon>Pseudomonadati</taxon>
        <taxon>Pseudomonadota</taxon>
        <taxon>Alphaproteobacteria</taxon>
        <taxon>Rhodospirillales</taxon>
        <taxon>Kiloniellaceae</taxon>
        <taxon>Kiloniella</taxon>
    </lineage>
</organism>
<dbReference type="EMBL" id="JAPWGY010000003">
    <property type="protein sequence ID" value="MCZ4281225.1"/>
    <property type="molecule type" value="Genomic_DNA"/>
</dbReference>
<dbReference type="PANTHER" id="PTHR31350">
    <property type="entry name" value="SI:DKEY-261L7.2"/>
    <property type="match status" value="1"/>
</dbReference>
<dbReference type="InterPro" id="IPR032698">
    <property type="entry name" value="SirB1_N"/>
</dbReference>
<sequence length="287" mass="32965">MMDRRPLYRDDLESYLQAIGKAEDADIDLAESALLLAVGDQEEISLDRYRDHLECLVADTRRLIEQLPTRDGPPRLTDCLQAIGTVLYDLHGYSGDKDNYNNLENANFLNVIDRRKGLPIVLGILYIHIARSLGWNIDGLNFPGHFLLRFNHGKDREIIDPFDKGTIRNSFWLRDTLKEYLGEGSELKTEYCRKVSNRSILLRLQNNVKIRLIEAEDPEKALAVLDQMLLIAPKEASIWREAGMMQAYLNNMVAAIHSLEHYLMIEEDPRGHPEAARLLQKLKTQLN</sequence>
<evidence type="ECO:0000259" key="2">
    <source>
        <dbReference type="Pfam" id="PF13369"/>
    </source>
</evidence>
<dbReference type="RefSeq" id="WP_269423394.1">
    <property type="nucleotide sequence ID" value="NZ_JAPWGY010000003.1"/>
</dbReference>